<keyword evidence="8" id="KW-1185">Reference proteome</keyword>
<comment type="similarity">
    <text evidence="2">Belongs to the GILT family.</text>
</comment>
<feature type="signal peptide" evidence="6">
    <location>
        <begin position="1"/>
        <end position="30"/>
    </location>
</feature>
<keyword evidence="5" id="KW-0325">Glycoprotein</keyword>
<evidence type="ECO:0000256" key="3">
    <source>
        <dbReference type="ARBA" id="ARBA00022525"/>
    </source>
</evidence>
<keyword evidence="3" id="KW-0964">Secreted</keyword>
<gene>
    <name evidence="7" type="ORF">PT974_00808</name>
</gene>
<protein>
    <recommendedName>
        <fullName evidence="9">Gamma interferon inducible lysosomal thiol reductase</fullName>
    </recommendedName>
</protein>
<reference evidence="7 8" key="1">
    <citation type="submission" date="2024-01" db="EMBL/GenBank/DDBJ databases">
        <title>Complete genome of Cladobotryum mycophilum ATHUM6906.</title>
        <authorList>
            <person name="Christinaki A.C."/>
            <person name="Myridakis A.I."/>
            <person name="Kouvelis V.N."/>
        </authorList>
    </citation>
    <scope>NUCLEOTIDE SEQUENCE [LARGE SCALE GENOMIC DNA]</scope>
    <source>
        <strain evidence="7 8">ATHUM6906</strain>
    </source>
</reference>
<evidence type="ECO:0000256" key="1">
    <source>
        <dbReference type="ARBA" id="ARBA00004613"/>
    </source>
</evidence>
<comment type="subcellular location">
    <subcellularLocation>
        <location evidence="1">Secreted</location>
    </subcellularLocation>
</comment>
<dbReference type="Proteomes" id="UP001338125">
    <property type="component" value="Unassembled WGS sequence"/>
</dbReference>
<accession>A0ABR0T1W5</accession>
<dbReference type="EMBL" id="JAVFKD010000001">
    <property type="protein sequence ID" value="KAK5998429.1"/>
    <property type="molecule type" value="Genomic_DNA"/>
</dbReference>
<dbReference type="PANTHER" id="PTHR13234">
    <property type="entry name" value="GAMMA-INTERFERON INDUCIBLE LYSOSOMAL THIOL REDUCTASE GILT"/>
    <property type="match status" value="1"/>
</dbReference>
<evidence type="ECO:0000313" key="8">
    <source>
        <dbReference type="Proteomes" id="UP001338125"/>
    </source>
</evidence>
<evidence type="ECO:0000256" key="6">
    <source>
        <dbReference type="SAM" id="SignalP"/>
    </source>
</evidence>
<evidence type="ECO:0008006" key="9">
    <source>
        <dbReference type="Google" id="ProtNLM"/>
    </source>
</evidence>
<name>A0ABR0T1W5_9HYPO</name>
<evidence type="ECO:0000256" key="4">
    <source>
        <dbReference type="ARBA" id="ARBA00022729"/>
    </source>
</evidence>
<dbReference type="PANTHER" id="PTHR13234:SF8">
    <property type="entry name" value="GAMMA-INTERFERON-INDUCIBLE LYSOSOMAL THIOL REDUCTASE"/>
    <property type="match status" value="1"/>
</dbReference>
<proteinExistence type="inferred from homology"/>
<evidence type="ECO:0000313" key="7">
    <source>
        <dbReference type="EMBL" id="KAK5998429.1"/>
    </source>
</evidence>
<evidence type="ECO:0000256" key="2">
    <source>
        <dbReference type="ARBA" id="ARBA00005679"/>
    </source>
</evidence>
<evidence type="ECO:0000256" key="5">
    <source>
        <dbReference type="ARBA" id="ARBA00023180"/>
    </source>
</evidence>
<comment type="caution">
    <text evidence="7">The sequence shown here is derived from an EMBL/GenBank/DDBJ whole genome shotgun (WGS) entry which is preliminary data.</text>
</comment>
<feature type="chain" id="PRO_5046344778" description="Gamma interferon inducible lysosomal thiol reductase" evidence="6">
    <location>
        <begin position="31"/>
        <end position="204"/>
    </location>
</feature>
<organism evidence="7 8">
    <name type="scientific">Cladobotryum mycophilum</name>
    <dbReference type="NCBI Taxonomy" id="491253"/>
    <lineage>
        <taxon>Eukaryota</taxon>
        <taxon>Fungi</taxon>
        <taxon>Dikarya</taxon>
        <taxon>Ascomycota</taxon>
        <taxon>Pezizomycotina</taxon>
        <taxon>Sordariomycetes</taxon>
        <taxon>Hypocreomycetidae</taxon>
        <taxon>Hypocreales</taxon>
        <taxon>Hypocreaceae</taxon>
        <taxon>Cladobotryum</taxon>
    </lineage>
</organism>
<keyword evidence="4 6" id="KW-0732">Signal</keyword>
<sequence length="204" mass="22434">MQGKYATFGRRLMSTLLAFSLGHNILSANAYSHGSVPGLMKNTDDSYNIAGRVPLEAHIMSKCPDARDALQLLVIPVMQRVWEKVDFTLSYIGTPTANDGVSCKHGSSECMGNIIELCARELYPDPKINLGFVMCLSREYQAIPDRSLIADCALEHAISIEELNNCAASDDGAHGLDLLRSSIKRTSERCKGRSNNQCDNPPQW</sequence>
<dbReference type="Pfam" id="PF03227">
    <property type="entry name" value="GILT"/>
    <property type="match status" value="1"/>
</dbReference>
<dbReference type="InterPro" id="IPR004911">
    <property type="entry name" value="Interferon-induced_GILT"/>
</dbReference>